<keyword evidence="3" id="KW-1185">Reference proteome</keyword>
<accession>A0AA88AQS4</accession>
<dbReference type="AlphaFoldDB" id="A0AA88AQS4"/>
<proteinExistence type="predicted"/>
<comment type="caution">
    <text evidence="2">The sequence shown here is derived from an EMBL/GenBank/DDBJ whole genome shotgun (WGS) entry which is preliminary data.</text>
</comment>
<evidence type="ECO:0000313" key="2">
    <source>
        <dbReference type="EMBL" id="GMN50518.1"/>
    </source>
</evidence>
<gene>
    <name evidence="2" type="ORF">TIFTF001_019682</name>
</gene>
<keyword evidence="1" id="KW-1133">Transmembrane helix</keyword>
<organism evidence="2 3">
    <name type="scientific">Ficus carica</name>
    <name type="common">Common fig</name>
    <dbReference type="NCBI Taxonomy" id="3494"/>
    <lineage>
        <taxon>Eukaryota</taxon>
        <taxon>Viridiplantae</taxon>
        <taxon>Streptophyta</taxon>
        <taxon>Embryophyta</taxon>
        <taxon>Tracheophyta</taxon>
        <taxon>Spermatophyta</taxon>
        <taxon>Magnoliopsida</taxon>
        <taxon>eudicotyledons</taxon>
        <taxon>Gunneridae</taxon>
        <taxon>Pentapetalae</taxon>
        <taxon>rosids</taxon>
        <taxon>fabids</taxon>
        <taxon>Rosales</taxon>
        <taxon>Moraceae</taxon>
        <taxon>Ficeae</taxon>
        <taxon>Ficus</taxon>
    </lineage>
</organism>
<reference evidence="2" key="1">
    <citation type="submission" date="2023-07" db="EMBL/GenBank/DDBJ databases">
        <title>draft genome sequence of fig (Ficus carica).</title>
        <authorList>
            <person name="Takahashi T."/>
            <person name="Nishimura K."/>
        </authorList>
    </citation>
    <scope>NUCLEOTIDE SEQUENCE</scope>
</reference>
<dbReference type="Proteomes" id="UP001187192">
    <property type="component" value="Unassembled WGS sequence"/>
</dbReference>
<feature type="transmembrane region" description="Helical" evidence="1">
    <location>
        <begin position="20"/>
        <end position="44"/>
    </location>
</feature>
<evidence type="ECO:0000256" key="1">
    <source>
        <dbReference type="SAM" id="Phobius"/>
    </source>
</evidence>
<name>A0AA88AQS4_FICCA</name>
<dbReference type="EMBL" id="BTGU01000034">
    <property type="protein sequence ID" value="GMN50518.1"/>
    <property type="molecule type" value="Genomic_DNA"/>
</dbReference>
<evidence type="ECO:0000313" key="3">
    <source>
        <dbReference type="Proteomes" id="UP001187192"/>
    </source>
</evidence>
<protein>
    <submittedName>
        <fullName evidence="2">Uncharacterized protein</fullName>
    </submittedName>
</protein>
<keyword evidence="1" id="KW-0472">Membrane</keyword>
<keyword evidence="1" id="KW-0812">Transmembrane</keyword>
<sequence>MKSDEISSPSTRNLQRSRGLVFFVSVTVSSGGFMANTGGGWHVWGLGLDLRLNLGIN</sequence>